<sequence>MRTTYEDLLRAARRSAVEAAQSRYKNRSEAVDDWRAVVAASAVHLRWLRHRFRAADLYDEPAVQSDRPLGRLAQAIGAGSDLLALQDASNASLLDDPWRLRAARAEVAAIALTGADCVIGHTRSRTPERRLAELASGELEKLARHGEPSSGLGELGLLSAGGPVSSDDELSMLPRRASRWERADDDIAVESLLTRDLRSTTAQIRCVCGYVWHLACHLLASSQAELSAVRRLELGVLKQAVRSAEAGALRTAESWRRRLSDLDGHTGTPSEVMFLDLRAALDQFVRPEGRLLEPDVLVPDHATAVRVLEVVDEIVWSAEQVARRQQRAAAVLVSQGRLFVPRQDVSKQDPRYLNKPNNTKLLQGRWLRTTRPEFFAALTACLAWSADHLSVASDVARRLAGTSLERRPSHGQPLRKPAPDFELPELLDVQDQGRLP</sequence>
<accession>A0A4R4QGY9</accession>
<proteinExistence type="predicted"/>
<evidence type="ECO:0000313" key="3">
    <source>
        <dbReference type="Proteomes" id="UP000295075"/>
    </source>
</evidence>
<evidence type="ECO:0000313" key="2">
    <source>
        <dbReference type="EMBL" id="TDC34981.1"/>
    </source>
</evidence>
<comment type="caution">
    <text evidence="2">The sequence shown here is derived from an EMBL/GenBank/DDBJ whole genome shotgun (WGS) entry which is preliminary data.</text>
</comment>
<reference evidence="2 3" key="1">
    <citation type="submission" date="2019-03" db="EMBL/GenBank/DDBJ databases">
        <title>Draft genome sequences of novel Actinobacteria.</title>
        <authorList>
            <person name="Sahin N."/>
            <person name="Ay H."/>
            <person name="Saygin H."/>
        </authorList>
    </citation>
    <scope>NUCLEOTIDE SEQUENCE [LARGE SCALE GENOMIC DNA]</scope>
    <source>
        <strain evidence="2 3">JCM 30547</strain>
    </source>
</reference>
<dbReference type="RefSeq" id="WP_132400850.1">
    <property type="nucleotide sequence ID" value="NZ_SMKA01000004.1"/>
</dbReference>
<keyword evidence="3" id="KW-1185">Reference proteome</keyword>
<organism evidence="2 3">
    <name type="scientific">Kribbella albertanoniae</name>
    <dbReference type="NCBI Taxonomy" id="1266829"/>
    <lineage>
        <taxon>Bacteria</taxon>
        <taxon>Bacillati</taxon>
        <taxon>Actinomycetota</taxon>
        <taxon>Actinomycetes</taxon>
        <taxon>Propionibacteriales</taxon>
        <taxon>Kribbellaceae</taxon>
        <taxon>Kribbella</taxon>
    </lineage>
</organism>
<feature type="region of interest" description="Disordered" evidence="1">
    <location>
        <begin position="403"/>
        <end position="436"/>
    </location>
</feature>
<gene>
    <name evidence="2" type="ORF">E1261_02025</name>
</gene>
<dbReference type="Proteomes" id="UP000295075">
    <property type="component" value="Unassembled WGS sequence"/>
</dbReference>
<name>A0A4R4QGY9_9ACTN</name>
<dbReference type="EMBL" id="SMKA01000004">
    <property type="protein sequence ID" value="TDC34981.1"/>
    <property type="molecule type" value="Genomic_DNA"/>
</dbReference>
<evidence type="ECO:0000256" key="1">
    <source>
        <dbReference type="SAM" id="MobiDB-lite"/>
    </source>
</evidence>
<dbReference type="OrthoDB" id="3820069at2"/>
<protein>
    <submittedName>
        <fullName evidence="2">Uncharacterized protein</fullName>
    </submittedName>
</protein>
<dbReference type="AlphaFoldDB" id="A0A4R4QGY9"/>